<proteinExistence type="predicted"/>
<dbReference type="Pfam" id="PF14417">
    <property type="entry name" value="MEDS"/>
    <property type="match status" value="1"/>
</dbReference>
<sequence length="299" mass="32977">MSTPSRDNGSSGHLVPVQHLRPGDHAFVSYGDDEVRWEAVTAFVRLGLARGEKVLVLPSPWVPAEEVLARIDFPSRSTAAARERGQLVVSSMREVIAPEPEFTAARQMGRLHRETDRATAEGYAGLRAFIDMGWVAALGAEVEVMMRRESGAHALFTGRPYTEICAYDRRRFDRGVLDAMERAHPRTLLERLGSLRTVREPDGALHFIGEADTARQAEFSRALRIALAHTAPDRRLTVDLTRLHFLSVGCAVSLLVLAHGAAGHDLIEVRCDRGQRRLLRRLGGGTVPPLALTEGVTPW</sequence>
<protein>
    <recommendedName>
        <fullName evidence="1">MEDS domain-containing protein</fullName>
    </recommendedName>
</protein>
<feature type="domain" description="MEDS" evidence="1">
    <location>
        <begin position="24"/>
        <end position="185"/>
    </location>
</feature>
<organism evidence="2 3">
    <name type="scientific">Streptomyces lydicus</name>
    <dbReference type="NCBI Taxonomy" id="47763"/>
    <lineage>
        <taxon>Bacteria</taxon>
        <taxon>Bacillati</taxon>
        <taxon>Actinomycetota</taxon>
        <taxon>Actinomycetes</taxon>
        <taxon>Kitasatosporales</taxon>
        <taxon>Streptomycetaceae</taxon>
        <taxon>Streptomyces</taxon>
    </lineage>
</organism>
<dbReference type="EMBL" id="CP017157">
    <property type="protein sequence ID" value="AOP47028.1"/>
    <property type="molecule type" value="Genomic_DNA"/>
</dbReference>
<evidence type="ECO:0000313" key="3">
    <source>
        <dbReference type="Proteomes" id="UP000094094"/>
    </source>
</evidence>
<reference evidence="2 3" key="1">
    <citation type="submission" date="2016-09" db="EMBL/GenBank/DDBJ databases">
        <title>Complete genome sequencing of Streptomyces lydicus 103 and metabolic pathways analysis of antibiotic biosynthesis.</title>
        <authorList>
            <person name="Jia N."/>
            <person name="Ding M.-Z."/>
            <person name="Gao F."/>
            <person name="Yuan Y.-J."/>
        </authorList>
    </citation>
    <scope>NUCLEOTIDE SEQUENCE [LARGE SCALE GENOMIC DNA]</scope>
    <source>
        <strain evidence="2 3">103</strain>
    </source>
</reference>
<dbReference type="RefSeq" id="WP_069568985.1">
    <property type="nucleotide sequence ID" value="NZ_CP017157.1"/>
</dbReference>
<dbReference type="KEGG" id="slc:SL103_12885"/>
<dbReference type="InterPro" id="IPR025847">
    <property type="entry name" value="MEDS_domain"/>
</dbReference>
<dbReference type="Proteomes" id="UP000094094">
    <property type="component" value="Chromosome"/>
</dbReference>
<accession>A0A1D7VKJ5</accession>
<dbReference type="OrthoDB" id="116243at2"/>
<evidence type="ECO:0000259" key="1">
    <source>
        <dbReference type="Pfam" id="PF14417"/>
    </source>
</evidence>
<keyword evidence="3" id="KW-1185">Reference proteome</keyword>
<gene>
    <name evidence="2" type="ORF">SL103_12885</name>
</gene>
<dbReference type="AlphaFoldDB" id="A0A1D7VKJ5"/>
<name>A0A1D7VKJ5_9ACTN</name>
<evidence type="ECO:0000313" key="2">
    <source>
        <dbReference type="EMBL" id="AOP47028.1"/>
    </source>
</evidence>